<proteinExistence type="predicted"/>
<accession>A0ABR2D9L0</accession>
<comment type="caution">
    <text evidence="1">The sequence shown here is derived from an EMBL/GenBank/DDBJ whole genome shotgun (WGS) entry which is preliminary data.</text>
</comment>
<organism evidence="1 2">
    <name type="scientific">Hibiscus sabdariffa</name>
    <name type="common">roselle</name>
    <dbReference type="NCBI Taxonomy" id="183260"/>
    <lineage>
        <taxon>Eukaryota</taxon>
        <taxon>Viridiplantae</taxon>
        <taxon>Streptophyta</taxon>
        <taxon>Embryophyta</taxon>
        <taxon>Tracheophyta</taxon>
        <taxon>Spermatophyta</taxon>
        <taxon>Magnoliopsida</taxon>
        <taxon>eudicotyledons</taxon>
        <taxon>Gunneridae</taxon>
        <taxon>Pentapetalae</taxon>
        <taxon>rosids</taxon>
        <taxon>malvids</taxon>
        <taxon>Malvales</taxon>
        <taxon>Malvaceae</taxon>
        <taxon>Malvoideae</taxon>
        <taxon>Hibiscus</taxon>
    </lineage>
</organism>
<dbReference type="Proteomes" id="UP001472677">
    <property type="component" value="Unassembled WGS sequence"/>
</dbReference>
<evidence type="ECO:0000313" key="1">
    <source>
        <dbReference type="EMBL" id="KAK8533082.1"/>
    </source>
</evidence>
<gene>
    <name evidence="1" type="ORF">V6N12_076363</name>
</gene>
<protein>
    <submittedName>
        <fullName evidence="1">Uncharacterized protein</fullName>
    </submittedName>
</protein>
<reference evidence="1 2" key="1">
    <citation type="journal article" date="2024" name="G3 (Bethesda)">
        <title>Genome assembly of Hibiscus sabdariffa L. provides insights into metabolisms of medicinal natural products.</title>
        <authorList>
            <person name="Kim T."/>
        </authorList>
    </citation>
    <scope>NUCLEOTIDE SEQUENCE [LARGE SCALE GENOMIC DNA]</scope>
    <source>
        <strain evidence="1">TK-2024</strain>
        <tissue evidence="1">Old leaves</tissue>
    </source>
</reference>
<evidence type="ECO:0000313" key="2">
    <source>
        <dbReference type="Proteomes" id="UP001472677"/>
    </source>
</evidence>
<sequence>MHPAAGTGYEIVGPLEAFNNPIDGKGKELSIIGRQWKIVIQGRNSKVFIDLKFLSNNWLDFQPLKNILIRGSGVRLIEIGIIIRISRADIATLRGLSIEIIRAKQLVNVEYCLPGKPFRISELMGRMNTMIASPPYPAGIELVACPLLVIYNHPFAILFPMRSPTLGASRERTMASPAAKRTTYYIYS</sequence>
<name>A0ABR2D9L0_9ROSI</name>
<dbReference type="EMBL" id="JBBPBM010000033">
    <property type="protein sequence ID" value="KAK8533082.1"/>
    <property type="molecule type" value="Genomic_DNA"/>
</dbReference>
<keyword evidence="2" id="KW-1185">Reference proteome</keyword>